<dbReference type="InterPro" id="IPR003593">
    <property type="entry name" value="AAA+_ATPase"/>
</dbReference>
<dbReference type="PANTHER" id="PTHR24223">
    <property type="entry name" value="ATP-BINDING CASSETTE SUB-FAMILY C"/>
    <property type="match status" value="1"/>
</dbReference>
<keyword evidence="7" id="KW-0067">ATP-binding</keyword>
<keyword evidence="4" id="KW-1003">Cell membrane</keyword>
<evidence type="ECO:0000256" key="10">
    <source>
        <dbReference type="ARBA" id="ARBA00023180"/>
    </source>
</evidence>
<feature type="domain" description="ABC transmembrane type-1" evidence="13">
    <location>
        <begin position="1"/>
        <end position="138"/>
    </location>
</feature>
<evidence type="ECO:0000256" key="5">
    <source>
        <dbReference type="ARBA" id="ARBA00022692"/>
    </source>
</evidence>
<accession>A0A1Q5TDV5</accession>
<evidence type="ECO:0000259" key="12">
    <source>
        <dbReference type="PROSITE" id="PS50893"/>
    </source>
</evidence>
<keyword evidence="15" id="KW-1185">Reference proteome</keyword>
<keyword evidence="3" id="KW-0813">Transport</keyword>
<keyword evidence="9 11" id="KW-0472">Membrane</keyword>
<evidence type="ECO:0000256" key="7">
    <source>
        <dbReference type="ARBA" id="ARBA00022840"/>
    </source>
</evidence>
<dbReference type="SUPFAM" id="SSF90123">
    <property type="entry name" value="ABC transporter transmembrane region"/>
    <property type="match status" value="1"/>
</dbReference>
<evidence type="ECO:0000256" key="8">
    <source>
        <dbReference type="ARBA" id="ARBA00022989"/>
    </source>
</evidence>
<dbReference type="PANTHER" id="PTHR24223:SF404">
    <property type="entry name" value="ABC MULTIDRUG TRANSPORTER (EUROFUNG)-RELATED"/>
    <property type="match status" value="1"/>
</dbReference>
<comment type="caution">
    <text evidence="14">The sequence shown here is derived from an EMBL/GenBank/DDBJ whole genome shotgun (WGS) entry which is preliminary data.</text>
</comment>
<dbReference type="AlphaFoldDB" id="A0A1Q5TDV5"/>
<protein>
    <submittedName>
        <fullName evidence="14">ABC transporter C family member 8</fullName>
    </submittedName>
</protein>
<evidence type="ECO:0000256" key="9">
    <source>
        <dbReference type="ARBA" id="ARBA00023136"/>
    </source>
</evidence>
<evidence type="ECO:0000256" key="3">
    <source>
        <dbReference type="ARBA" id="ARBA00022448"/>
    </source>
</evidence>
<evidence type="ECO:0000256" key="11">
    <source>
        <dbReference type="SAM" id="Phobius"/>
    </source>
</evidence>
<sequence length="415" mass="46194">MPLLLAVIWFVQRYYLRTSRQVRLLEIEAKSPLYTHFTETIAGISTIKAYHWQSQFQQTCDEHINNTQRTYYMLLSIQQWLAFILDLLVAVMAVVIVSITTCLHDKFSPGEIGVALNIVLTFNDALAQAITSWTQVETSIGAVTRVQRFRDTTPTELRQGATETLQSVHDWPSRGAVVFHQVTACYSSNTPPALTNVNLTIKPSEKIAICGPSGSGKTSLILALLQMIEVRSGSISIDGRDLQSLRPGDIRSRINVTPQDPFFIPGTVAYNLDPTATASNVLIETALRKAGLWEKISYAGGLSADLQPTSWSAGEKHLFALARALTNDSQIVILDEVTSSVDTTTEIIMQRVIQEEFPNRTVIAIVHRFGNIDLFDRVAVLQRGEVVEYDTPKTLLSQDSKFRELYVSSLGHSCY</sequence>
<proteinExistence type="inferred from homology"/>
<comment type="similarity">
    <text evidence="2">Belongs to the ABC transporter superfamily. ABCC family. Conjugate transporter (TC 3.A.1.208) subfamily.</text>
</comment>
<evidence type="ECO:0000256" key="2">
    <source>
        <dbReference type="ARBA" id="ARBA00009726"/>
    </source>
</evidence>
<gene>
    <name evidence="14" type="ORF">PENSUB_9496</name>
</gene>
<dbReference type="CDD" id="cd18580">
    <property type="entry name" value="ABC_6TM_ABCC_D2"/>
    <property type="match status" value="1"/>
</dbReference>
<dbReference type="STRING" id="1316194.A0A1Q5TDV5"/>
<organism evidence="14 15">
    <name type="scientific">Penicillium subrubescens</name>
    <dbReference type="NCBI Taxonomy" id="1316194"/>
    <lineage>
        <taxon>Eukaryota</taxon>
        <taxon>Fungi</taxon>
        <taxon>Dikarya</taxon>
        <taxon>Ascomycota</taxon>
        <taxon>Pezizomycotina</taxon>
        <taxon>Eurotiomycetes</taxon>
        <taxon>Eurotiomycetidae</taxon>
        <taxon>Eurotiales</taxon>
        <taxon>Aspergillaceae</taxon>
        <taxon>Penicillium</taxon>
    </lineage>
</organism>
<dbReference type="InterPro" id="IPR003439">
    <property type="entry name" value="ABC_transporter-like_ATP-bd"/>
</dbReference>
<keyword evidence="8 11" id="KW-1133">Transmembrane helix</keyword>
<dbReference type="InterPro" id="IPR027417">
    <property type="entry name" value="P-loop_NTPase"/>
</dbReference>
<feature type="transmembrane region" description="Helical" evidence="11">
    <location>
        <begin position="80"/>
        <end position="99"/>
    </location>
</feature>
<dbReference type="Gene3D" id="1.20.1560.10">
    <property type="entry name" value="ABC transporter type 1, transmembrane domain"/>
    <property type="match status" value="1"/>
</dbReference>
<comment type="subcellular location">
    <subcellularLocation>
        <location evidence="1">Cell membrane</location>
        <topology evidence="1">Multi-pass membrane protein</topology>
    </subcellularLocation>
</comment>
<dbReference type="EMBL" id="MNBE01000673">
    <property type="protein sequence ID" value="OKO98398.1"/>
    <property type="molecule type" value="Genomic_DNA"/>
</dbReference>
<dbReference type="GO" id="GO:0005886">
    <property type="term" value="C:plasma membrane"/>
    <property type="evidence" value="ECO:0007669"/>
    <property type="project" value="UniProtKB-SubCell"/>
</dbReference>
<evidence type="ECO:0000313" key="14">
    <source>
        <dbReference type="EMBL" id="OKO98398.1"/>
    </source>
</evidence>
<evidence type="ECO:0000256" key="1">
    <source>
        <dbReference type="ARBA" id="ARBA00004651"/>
    </source>
</evidence>
<dbReference type="PROSITE" id="PS50929">
    <property type="entry name" value="ABC_TM1F"/>
    <property type="match status" value="1"/>
</dbReference>
<dbReference type="Gene3D" id="3.40.50.300">
    <property type="entry name" value="P-loop containing nucleotide triphosphate hydrolases"/>
    <property type="match status" value="1"/>
</dbReference>
<dbReference type="GO" id="GO:0140359">
    <property type="term" value="F:ABC-type transporter activity"/>
    <property type="evidence" value="ECO:0007669"/>
    <property type="project" value="InterPro"/>
</dbReference>
<name>A0A1Q5TDV5_9EURO</name>
<dbReference type="InterPro" id="IPR036640">
    <property type="entry name" value="ABC1_TM_sf"/>
</dbReference>
<dbReference type="InterPro" id="IPR044726">
    <property type="entry name" value="ABCC_6TM_D2"/>
</dbReference>
<dbReference type="Proteomes" id="UP000186955">
    <property type="component" value="Unassembled WGS sequence"/>
</dbReference>
<dbReference type="InterPro" id="IPR011527">
    <property type="entry name" value="ABC1_TM_dom"/>
</dbReference>
<dbReference type="PROSITE" id="PS50893">
    <property type="entry name" value="ABC_TRANSPORTER_2"/>
    <property type="match status" value="1"/>
</dbReference>
<dbReference type="Pfam" id="PF00664">
    <property type="entry name" value="ABC_membrane"/>
    <property type="match status" value="1"/>
</dbReference>
<dbReference type="InterPro" id="IPR050173">
    <property type="entry name" value="ABC_transporter_C-like"/>
</dbReference>
<evidence type="ECO:0000256" key="4">
    <source>
        <dbReference type="ARBA" id="ARBA00022475"/>
    </source>
</evidence>
<dbReference type="Pfam" id="PF00005">
    <property type="entry name" value="ABC_tran"/>
    <property type="match status" value="1"/>
</dbReference>
<reference evidence="14 15" key="1">
    <citation type="submission" date="2016-10" db="EMBL/GenBank/DDBJ databases">
        <title>Genome sequence of the ascomycete fungus Penicillium subrubescens.</title>
        <authorList>
            <person name="De Vries R.P."/>
            <person name="Peng M."/>
            <person name="Dilokpimol A."/>
            <person name="Hilden K."/>
            <person name="Makela M.R."/>
            <person name="Grigoriev I."/>
            <person name="Riley R."/>
            <person name="Granchi Z."/>
        </authorList>
    </citation>
    <scope>NUCLEOTIDE SEQUENCE [LARGE SCALE GENOMIC DNA]</scope>
    <source>
        <strain evidence="14 15">CBS 132785</strain>
    </source>
</reference>
<dbReference type="GO" id="GO:0016887">
    <property type="term" value="F:ATP hydrolysis activity"/>
    <property type="evidence" value="ECO:0007669"/>
    <property type="project" value="InterPro"/>
</dbReference>
<dbReference type="SUPFAM" id="SSF52540">
    <property type="entry name" value="P-loop containing nucleoside triphosphate hydrolases"/>
    <property type="match status" value="1"/>
</dbReference>
<dbReference type="FunFam" id="3.40.50.300:FF:002145">
    <property type="entry name" value="ABC transporter (MsbA subfamily)"/>
    <property type="match status" value="1"/>
</dbReference>
<keyword evidence="6" id="KW-0547">Nucleotide-binding</keyword>
<keyword evidence="10" id="KW-0325">Glycoprotein</keyword>
<evidence type="ECO:0000256" key="6">
    <source>
        <dbReference type="ARBA" id="ARBA00022741"/>
    </source>
</evidence>
<evidence type="ECO:0000313" key="15">
    <source>
        <dbReference type="Proteomes" id="UP000186955"/>
    </source>
</evidence>
<keyword evidence="5 11" id="KW-0812">Transmembrane</keyword>
<dbReference type="GO" id="GO:0005524">
    <property type="term" value="F:ATP binding"/>
    <property type="evidence" value="ECO:0007669"/>
    <property type="project" value="UniProtKB-KW"/>
</dbReference>
<evidence type="ECO:0000259" key="13">
    <source>
        <dbReference type="PROSITE" id="PS50929"/>
    </source>
</evidence>
<dbReference type="SMART" id="SM00382">
    <property type="entry name" value="AAA"/>
    <property type="match status" value="1"/>
</dbReference>
<feature type="domain" description="ABC transporter" evidence="12">
    <location>
        <begin position="177"/>
        <end position="408"/>
    </location>
</feature>